<proteinExistence type="predicted"/>
<dbReference type="EMBL" id="BK015869">
    <property type="protein sequence ID" value="DAD70610.1"/>
    <property type="molecule type" value="Genomic_DNA"/>
</dbReference>
<protein>
    <submittedName>
        <fullName evidence="1">Uncharacterized protein</fullName>
    </submittedName>
</protein>
<accession>A0A8S5LL08</accession>
<sequence>MRCNFRSYYIFRFIHSAKVQKRMILTVIIYSHRLLIRC</sequence>
<name>A0A8S5LL08_9CAUD</name>
<organism evidence="1">
    <name type="scientific">Siphoviridae sp. ctvod4</name>
    <dbReference type="NCBI Taxonomy" id="2827595"/>
    <lineage>
        <taxon>Viruses</taxon>
        <taxon>Duplodnaviria</taxon>
        <taxon>Heunggongvirae</taxon>
        <taxon>Uroviricota</taxon>
        <taxon>Caudoviricetes</taxon>
    </lineage>
</organism>
<evidence type="ECO:0000313" key="1">
    <source>
        <dbReference type="EMBL" id="DAD70610.1"/>
    </source>
</evidence>
<reference evidence="1" key="1">
    <citation type="journal article" date="2021" name="Proc. Natl. Acad. Sci. U.S.A.">
        <title>A Catalog of Tens of Thousands of Viruses from Human Metagenomes Reveals Hidden Associations with Chronic Diseases.</title>
        <authorList>
            <person name="Tisza M.J."/>
            <person name="Buck C.B."/>
        </authorList>
    </citation>
    <scope>NUCLEOTIDE SEQUENCE</scope>
    <source>
        <strain evidence="1">Ctvod4</strain>
    </source>
</reference>